<evidence type="ECO:0000313" key="2">
    <source>
        <dbReference type="EMBL" id="CAH2066212.1"/>
    </source>
</evidence>
<proteinExistence type="predicted"/>
<evidence type="ECO:0000256" key="1">
    <source>
        <dbReference type="SAM" id="MobiDB-lite"/>
    </source>
</evidence>
<feature type="compositionally biased region" description="Basic and acidic residues" evidence="1">
    <location>
        <begin position="81"/>
        <end position="93"/>
    </location>
</feature>
<name>A0ABN8IX79_9NEOP</name>
<sequence>MLLNIRAPWTPILTAYPVRNLISVLYELLIRVEKHKIRKRVKFKNKRNYANISQVYSDSVSRSPRSRRIVRAPFPLRVGRVAREPDGAGRRPDAGSGNLLRPNEFPAVSGPRQIRPPRPLSYTRGPS</sequence>
<protein>
    <submittedName>
        <fullName evidence="2">Uncharacterized protein</fullName>
    </submittedName>
</protein>
<dbReference type="EMBL" id="OW152816">
    <property type="protein sequence ID" value="CAH2066212.1"/>
    <property type="molecule type" value="Genomic_DNA"/>
</dbReference>
<reference evidence="2" key="1">
    <citation type="submission" date="2022-03" db="EMBL/GenBank/DDBJ databases">
        <authorList>
            <person name="Martin H S."/>
        </authorList>
    </citation>
    <scope>NUCLEOTIDE SEQUENCE</scope>
</reference>
<accession>A0ABN8IX79</accession>
<evidence type="ECO:0000313" key="3">
    <source>
        <dbReference type="Proteomes" id="UP000837857"/>
    </source>
</evidence>
<feature type="non-terminal residue" evidence="2">
    <location>
        <position position="127"/>
    </location>
</feature>
<gene>
    <name evidence="2" type="ORF">IPOD504_LOCUS13327</name>
</gene>
<dbReference type="Proteomes" id="UP000837857">
    <property type="component" value="Chromosome 4"/>
</dbReference>
<feature type="region of interest" description="Disordered" evidence="1">
    <location>
        <begin position="81"/>
        <end position="127"/>
    </location>
</feature>
<keyword evidence="3" id="KW-1185">Reference proteome</keyword>
<organism evidence="2 3">
    <name type="scientific">Iphiclides podalirius</name>
    <name type="common">scarce swallowtail</name>
    <dbReference type="NCBI Taxonomy" id="110791"/>
    <lineage>
        <taxon>Eukaryota</taxon>
        <taxon>Metazoa</taxon>
        <taxon>Ecdysozoa</taxon>
        <taxon>Arthropoda</taxon>
        <taxon>Hexapoda</taxon>
        <taxon>Insecta</taxon>
        <taxon>Pterygota</taxon>
        <taxon>Neoptera</taxon>
        <taxon>Endopterygota</taxon>
        <taxon>Lepidoptera</taxon>
        <taxon>Glossata</taxon>
        <taxon>Ditrysia</taxon>
        <taxon>Papilionoidea</taxon>
        <taxon>Papilionidae</taxon>
        <taxon>Papilioninae</taxon>
        <taxon>Iphiclides</taxon>
    </lineage>
</organism>